<feature type="compositionally biased region" description="Low complexity" evidence="1">
    <location>
        <begin position="33"/>
        <end position="63"/>
    </location>
</feature>
<dbReference type="KEGG" id="trr:M419DRAFT_99635"/>
<evidence type="ECO:0000313" key="3">
    <source>
        <dbReference type="Proteomes" id="UP000024376"/>
    </source>
</evidence>
<feature type="region of interest" description="Disordered" evidence="1">
    <location>
        <begin position="100"/>
        <end position="119"/>
    </location>
</feature>
<feature type="region of interest" description="Disordered" evidence="1">
    <location>
        <begin position="1"/>
        <end position="93"/>
    </location>
</feature>
<organism evidence="2 3">
    <name type="scientific">Hypocrea jecorina (strain ATCC 56765 / BCRC 32924 / NRRL 11460 / Rut C-30)</name>
    <name type="common">Trichoderma reesei</name>
    <dbReference type="NCBI Taxonomy" id="1344414"/>
    <lineage>
        <taxon>Eukaryota</taxon>
        <taxon>Fungi</taxon>
        <taxon>Dikarya</taxon>
        <taxon>Ascomycota</taxon>
        <taxon>Pezizomycotina</taxon>
        <taxon>Sordariomycetes</taxon>
        <taxon>Hypocreomycetidae</taxon>
        <taxon>Hypocreales</taxon>
        <taxon>Hypocreaceae</taxon>
        <taxon>Trichoderma</taxon>
    </lineage>
</organism>
<evidence type="ECO:0000313" key="2">
    <source>
        <dbReference type="EMBL" id="ETS01426.1"/>
    </source>
</evidence>
<gene>
    <name evidence="2" type="ORF">M419DRAFT_99635</name>
</gene>
<proteinExistence type="predicted"/>
<evidence type="ECO:0000256" key="1">
    <source>
        <dbReference type="SAM" id="MobiDB-lite"/>
    </source>
</evidence>
<dbReference type="AlphaFoldDB" id="A0A024SAA7"/>
<reference evidence="3" key="1">
    <citation type="journal article" date="2013" name="Ind. Biotechnol.">
        <title>Comparative genomics analysis of Trichoderma reesei strains.</title>
        <authorList>
            <person name="Koike H."/>
            <person name="Aerts A."/>
            <person name="LaButti K."/>
            <person name="Grigoriev I.V."/>
            <person name="Baker S.E."/>
        </authorList>
    </citation>
    <scope>NUCLEOTIDE SEQUENCE [LARGE SCALE GENOMIC DNA]</scope>
    <source>
        <strain evidence="3">ATCC 56765 / BCRC 32924 / NRRL 11460 / Rut C-30</strain>
    </source>
</reference>
<feature type="compositionally biased region" description="Basic and acidic residues" evidence="1">
    <location>
        <begin position="74"/>
        <end position="85"/>
    </location>
</feature>
<accession>A0A024SAA7</accession>
<protein>
    <submittedName>
        <fullName evidence="2">Uncharacterized protein</fullName>
    </submittedName>
</protein>
<name>A0A024SAA7_HYPJR</name>
<dbReference type="Proteomes" id="UP000024376">
    <property type="component" value="Unassembled WGS sequence"/>
</dbReference>
<feature type="compositionally biased region" description="Polar residues" evidence="1">
    <location>
        <begin position="9"/>
        <end position="19"/>
    </location>
</feature>
<dbReference type="OrthoDB" id="5345625at2759"/>
<dbReference type="HOGENOM" id="CLU_2061814_0_0_1"/>
<dbReference type="EMBL" id="KI911148">
    <property type="protein sequence ID" value="ETS01426.1"/>
    <property type="molecule type" value="Genomic_DNA"/>
</dbReference>
<sequence length="119" mass="12091">MNTMRRRANTCTSAESTSAHARIRSVGSITPGVPSLSQESSSSSSTASDVVVSVAVASSQDSVIAETRGNTPARDGDAGGERDKGGLLLGRGDVVDSPSRMFHSSPVPAPVSSLRSTCA</sequence>